<dbReference type="AlphaFoldDB" id="A0A6C0KP73"/>
<name>A0A6C0KP73_9ZZZZ</name>
<accession>A0A6C0KP73</accession>
<sequence length="514" mass="58070">MVFRTYLFASEKFDSDLLLGEYIEPKNITSKSLREINFTKGNKANEFMGARVLDFFLLFKLIDYIENGGDLDKAWINVIGEQFLIPYGLDGNPVSLNKKISEKIYKKNKIQTITPKAKSPFWLCNSSLFYTPLIQNGITGTTFTPLYSGTPQILGSLEDNSLIGGIYTESVGFNSKWPKFINKNLSFLYLFLASSLVIGEIVNELLDNNKENLFKDKNNFVTFNGNCQLIKGSDVLVEIEKPNILTLEDMIGASSSCFVGLVYSLGNKFGLSKYGILDSLIPRFNILSSKLPDQSQISLFGDGAFSNNLAILPLVARNVKKIICFNTDFNYDYRGYYNEGVNGINVQNITEDDLTFYNTNLLQLFGKYDDSKSNGFISNSNQNARQIFPSESWEDFKTQLLNNKRKGGPTYARQTLKVLKNNQYGIKGNYDVDLCVILLQPSSIFNSLIPEEISKTFSDLNGPFPNFPNYPLLYTNAAEIVNLTREQINLLHCYAEWSIINSDLSNEIIDMYSN</sequence>
<evidence type="ECO:0000313" key="1">
    <source>
        <dbReference type="EMBL" id="QHU18981.1"/>
    </source>
</evidence>
<dbReference type="EMBL" id="MN740943">
    <property type="protein sequence ID" value="QHU18981.1"/>
    <property type="molecule type" value="Genomic_DNA"/>
</dbReference>
<proteinExistence type="predicted"/>
<protein>
    <submittedName>
        <fullName evidence="1">Uncharacterized protein</fullName>
    </submittedName>
</protein>
<organism evidence="1">
    <name type="scientific">viral metagenome</name>
    <dbReference type="NCBI Taxonomy" id="1070528"/>
    <lineage>
        <taxon>unclassified sequences</taxon>
        <taxon>metagenomes</taxon>
        <taxon>organismal metagenomes</taxon>
    </lineage>
</organism>
<reference evidence="1" key="1">
    <citation type="journal article" date="2020" name="Nature">
        <title>Giant virus diversity and host interactions through global metagenomics.</title>
        <authorList>
            <person name="Schulz F."/>
            <person name="Roux S."/>
            <person name="Paez-Espino D."/>
            <person name="Jungbluth S."/>
            <person name="Walsh D.A."/>
            <person name="Denef V.J."/>
            <person name="McMahon K.D."/>
            <person name="Konstantinidis K.T."/>
            <person name="Eloe-Fadrosh E.A."/>
            <person name="Kyrpides N.C."/>
            <person name="Woyke T."/>
        </authorList>
    </citation>
    <scope>NUCLEOTIDE SEQUENCE</scope>
    <source>
        <strain evidence="1">GVMAG-S-3300013014-104</strain>
    </source>
</reference>